<dbReference type="Pfam" id="PF00512">
    <property type="entry name" value="HisKA"/>
    <property type="match status" value="1"/>
</dbReference>
<evidence type="ECO:0000259" key="7">
    <source>
        <dbReference type="PROSITE" id="PS50112"/>
    </source>
</evidence>
<dbReference type="AlphaFoldDB" id="A0A7Y0DYQ1"/>
<dbReference type="Gene3D" id="3.30.565.10">
    <property type="entry name" value="Histidine kinase-like ATPase, C-terminal domain"/>
    <property type="match status" value="1"/>
</dbReference>
<dbReference type="InterPro" id="IPR005467">
    <property type="entry name" value="His_kinase_dom"/>
</dbReference>
<feature type="domain" description="PAC" evidence="8">
    <location>
        <begin position="220"/>
        <end position="272"/>
    </location>
</feature>
<evidence type="ECO:0000256" key="2">
    <source>
        <dbReference type="ARBA" id="ARBA00012438"/>
    </source>
</evidence>
<dbReference type="InterPro" id="IPR003661">
    <property type="entry name" value="HisK_dim/P_dom"/>
</dbReference>
<dbReference type="InterPro" id="IPR036890">
    <property type="entry name" value="HATPase_C_sf"/>
</dbReference>
<evidence type="ECO:0000259" key="5">
    <source>
        <dbReference type="PROSITE" id="PS50109"/>
    </source>
</evidence>
<dbReference type="Pfam" id="PF12860">
    <property type="entry name" value="PAS_7"/>
    <property type="match status" value="1"/>
</dbReference>
<dbReference type="InterPro" id="IPR013656">
    <property type="entry name" value="PAS_4"/>
</dbReference>
<dbReference type="InterPro" id="IPR035965">
    <property type="entry name" value="PAS-like_dom_sf"/>
</dbReference>
<dbReference type="SUPFAM" id="SSF55874">
    <property type="entry name" value="ATPase domain of HSP90 chaperone/DNA topoisomerase II/histidine kinase"/>
    <property type="match status" value="1"/>
</dbReference>
<feature type="domain" description="Response regulatory" evidence="6">
    <location>
        <begin position="533"/>
        <end position="648"/>
    </location>
</feature>
<name>A0A7Y0DYQ1_9PROT</name>
<dbReference type="SMART" id="SM00388">
    <property type="entry name" value="HisKA"/>
    <property type="match status" value="1"/>
</dbReference>
<dbReference type="CDD" id="cd00130">
    <property type="entry name" value="PAS"/>
    <property type="match status" value="1"/>
</dbReference>
<feature type="domain" description="PAS" evidence="7">
    <location>
        <begin position="148"/>
        <end position="218"/>
    </location>
</feature>
<evidence type="ECO:0000256" key="3">
    <source>
        <dbReference type="ARBA" id="ARBA00022553"/>
    </source>
</evidence>
<organism evidence="9 10">
    <name type="scientific">Pacificispira spongiicola</name>
    <dbReference type="NCBI Taxonomy" id="2729598"/>
    <lineage>
        <taxon>Bacteria</taxon>
        <taxon>Pseudomonadati</taxon>
        <taxon>Pseudomonadota</taxon>
        <taxon>Alphaproteobacteria</taxon>
        <taxon>Rhodospirillales</taxon>
        <taxon>Rhodospirillaceae</taxon>
        <taxon>Pacificispira</taxon>
    </lineage>
</organism>
<evidence type="ECO:0000256" key="1">
    <source>
        <dbReference type="ARBA" id="ARBA00000085"/>
    </source>
</evidence>
<dbReference type="Pfam" id="PF02518">
    <property type="entry name" value="HATPase_c"/>
    <property type="match status" value="1"/>
</dbReference>
<dbReference type="InterPro" id="IPR000014">
    <property type="entry name" value="PAS"/>
</dbReference>
<protein>
    <recommendedName>
        <fullName evidence="2">histidine kinase</fullName>
        <ecNumber evidence="2">2.7.13.3</ecNumber>
    </recommendedName>
</protein>
<dbReference type="SMART" id="SM00448">
    <property type="entry name" value="REC"/>
    <property type="match status" value="1"/>
</dbReference>
<reference evidence="9 10" key="1">
    <citation type="submission" date="2020-04" db="EMBL/GenBank/DDBJ databases">
        <title>Rhodospirillaceae bacterium KN72 isolated from deep sea.</title>
        <authorList>
            <person name="Zhang D.-C."/>
        </authorList>
    </citation>
    <scope>NUCLEOTIDE SEQUENCE [LARGE SCALE GENOMIC DNA]</scope>
    <source>
        <strain evidence="9 10">KN72</strain>
    </source>
</reference>
<sequence>MDNDTQGKVRLELLQAALDQIDQGFTVFDAGLEMIGWNERFFELLEFPKNLAKTGTHFSEFMRYNALRGEYGDGDVELLVKERVERAARFTPHEFERRRPTGEVLLVRGTPLPGGGFVTTYTDVTSDRERQAQLESAVAIRTKALSESEAKLRLITDTVPALIAYIDRSRIYRFANRRYAEFFGYEVTTIVGQRVEDVFDVDVMQTVAPHIDTALNGETTSYEYRRQESSGTVSDISSTLVPDLGDDGLVHGCFVMALDVTERKVQDAALRQAQKMEAVGRLTGGLAHDFNNLLTVIIGNLRGLEERSRADPMVAEYIRPAIHAAERGSELTNRLLSFAREKPLKAERVDVESIIADISRLLRRSLPSSIEVTTCIKGLPPAVHVDANQLENALLNLALNARDAIDGAGRITFYVFEEEASPGPPDTLDAAPKRVCIEVRDTGCGIKEEVLPHLFDPFFTTKEFGTGSGLGLSMVYGFAQQSDGEIRVSSAPGEGTRVCLFLPASTAPPPPPKPKETVTNDRRTVASASRGGLVLLVEDDEAVRKVVRGQFLSLGYKVLEAENSADALTLVDATEEIRFLISDIVMPGQMDGLALADEAKFRAPGLGIALITGFSSDLADGEVKDCPFPVLSKPFTTEALRSVMDRLETGS</sequence>
<proteinExistence type="predicted"/>
<dbReference type="PRINTS" id="PR00344">
    <property type="entry name" value="BCTRLSENSOR"/>
</dbReference>
<dbReference type="CDD" id="cd00082">
    <property type="entry name" value="HisKA"/>
    <property type="match status" value="1"/>
</dbReference>
<accession>A0A7Y0DYQ1</accession>
<dbReference type="PROSITE" id="PS50109">
    <property type="entry name" value="HIS_KIN"/>
    <property type="match status" value="1"/>
</dbReference>
<dbReference type="Gene3D" id="1.10.287.130">
    <property type="match status" value="1"/>
</dbReference>
<evidence type="ECO:0000313" key="10">
    <source>
        <dbReference type="Proteomes" id="UP000539372"/>
    </source>
</evidence>
<dbReference type="Gene3D" id="3.40.50.2300">
    <property type="match status" value="1"/>
</dbReference>
<dbReference type="Gene3D" id="3.30.450.20">
    <property type="entry name" value="PAS domain"/>
    <property type="match status" value="2"/>
</dbReference>
<dbReference type="InterPro" id="IPR001789">
    <property type="entry name" value="Sig_transdc_resp-reg_receiver"/>
</dbReference>
<dbReference type="SMART" id="SM00091">
    <property type="entry name" value="PAS"/>
    <property type="match status" value="2"/>
</dbReference>
<dbReference type="PROSITE" id="PS50110">
    <property type="entry name" value="RESPONSE_REGULATORY"/>
    <property type="match status" value="1"/>
</dbReference>
<evidence type="ECO:0000256" key="4">
    <source>
        <dbReference type="PROSITE-ProRule" id="PRU00169"/>
    </source>
</evidence>
<dbReference type="SUPFAM" id="SSF47384">
    <property type="entry name" value="Homodimeric domain of signal transducing histidine kinase"/>
    <property type="match status" value="1"/>
</dbReference>
<dbReference type="RefSeq" id="WP_169624256.1">
    <property type="nucleotide sequence ID" value="NZ_JABBNT010000002.1"/>
</dbReference>
<dbReference type="PROSITE" id="PS50113">
    <property type="entry name" value="PAC"/>
    <property type="match status" value="1"/>
</dbReference>
<dbReference type="SMART" id="SM00387">
    <property type="entry name" value="HATPase_c"/>
    <property type="match status" value="1"/>
</dbReference>
<dbReference type="PANTHER" id="PTHR43065:SF42">
    <property type="entry name" value="TWO-COMPONENT SENSOR PPRA"/>
    <property type="match status" value="1"/>
</dbReference>
<dbReference type="PROSITE" id="PS50112">
    <property type="entry name" value="PAS"/>
    <property type="match status" value="1"/>
</dbReference>
<dbReference type="InterPro" id="IPR004358">
    <property type="entry name" value="Sig_transdc_His_kin-like_C"/>
</dbReference>
<dbReference type="Proteomes" id="UP000539372">
    <property type="component" value="Unassembled WGS sequence"/>
</dbReference>
<dbReference type="Pfam" id="PF00072">
    <property type="entry name" value="Response_reg"/>
    <property type="match status" value="1"/>
</dbReference>
<comment type="catalytic activity">
    <reaction evidence="1">
        <text>ATP + protein L-histidine = ADP + protein N-phospho-L-histidine.</text>
        <dbReference type="EC" id="2.7.13.3"/>
    </reaction>
</comment>
<comment type="caution">
    <text evidence="9">The sequence shown here is derived from an EMBL/GenBank/DDBJ whole genome shotgun (WGS) entry which is preliminary data.</text>
</comment>
<feature type="modified residue" description="4-aspartylphosphate" evidence="4">
    <location>
        <position position="583"/>
    </location>
</feature>
<keyword evidence="3 4" id="KW-0597">Phosphoprotein</keyword>
<dbReference type="InterPro" id="IPR000700">
    <property type="entry name" value="PAS-assoc_C"/>
</dbReference>
<dbReference type="NCBIfam" id="TIGR00229">
    <property type="entry name" value="sensory_box"/>
    <property type="match status" value="1"/>
</dbReference>
<dbReference type="PANTHER" id="PTHR43065">
    <property type="entry name" value="SENSOR HISTIDINE KINASE"/>
    <property type="match status" value="1"/>
</dbReference>
<dbReference type="SUPFAM" id="SSF52172">
    <property type="entry name" value="CheY-like"/>
    <property type="match status" value="1"/>
</dbReference>
<dbReference type="InterPro" id="IPR011006">
    <property type="entry name" value="CheY-like_superfamily"/>
</dbReference>
<dbReference type="Pfam" id="PF08448">
    <property type="entry name" value="PAS_4"/>
    <property type="match status" value="1"/>
</dbReference>
<dbReference type="InterPro" id="IPR003594">
    <property type="entry name" value="HATPase_dom"/>
</dbReference>
<dbReference type="EC" id="2.7.13.3" evidence="2"/>
<keyword evidence="10" id="KW-1185">Reference proteome</keyword>
<dbReference type="GO" id="GO:0000155">
    <property type="term" value="F:phosphorelay sensor kinase activity"/>
    <property type="evidence" value="ECO:0007669"/>
    <property type="project" value="InterPro"/>
</dbReference>
<dbReference type="EMBL" id="JABBNT010000002">
    <property type="protein sequence ID" value="NMM43938.1"/>
    <property type="molecule type" value="Genomic_DNA"/>
</dbReference>
<evidence type="ECO:0000259" key="8">
    <source>
        <dbReference type="PROSITE" id="PS50113"/>
    </source>
</evidence>
<evidence type="ECO:0000313" key="9">
    <source>
        <dbReference type="EMBL" id="NMM43938.1"/>
    </source>
</evidence>
<dbReference type="InterPro" id="IPR036097">
    <property type="entry name" value="HisK_dim/P_sf"/>
</dbReference>
<dbReference type="SUPFAM" id="SSF55785">
    <property type="entry name" value="PYP-like sensor domain (PAS domain)"/>
    <property type="match status" value="2"/>
</dbReference>
<gene>
    <name evidence="9" type="ORF">HH303_05590</name>
</gene>
<evidence type="ECO:0000259" key="6">
    <source>
        <dbReference type="PROSITE" id="PS50110"/>
    </source>
</evidence>
<feature type="domain" description="Histidine kinase" evidence="5">
    <location>
        <begin position="285"/>
        <end position="506"/>
    </location>
</feature>